<dbReference type="EMBL" id="ATIB01000088">
    <property type="protein sequence ID" value="EQA96718.1"/>
    <property type="molecule type" value="Genomic_DNA"/>
</dbReference>
<protein>
    <submittedName>
        <fullName evidence="3">Uncharacterized protein</fullName>
    </submittedName>
</protein>
<accession>T0HGQ3</accession>
<dbReference type="GO" id="GO:0016020">
    <property type="term" value="C:membrane"/>
    <property type="evidence" value="ECO:0007669"/>
    <property type="project" value="InterPro"/>
</dbReference>
<comment type="caution">
    <text evidence="3">The sequence shown here is derived from an EMBL/GenBank/DDBJ whole genome shotgun (WGS) entry which is preliminary data.</text>
</comment>
<dbReference type="AlphaFoldDB" id="T0HGQ3"/>
<dbReference type="eggNOG" id="COG3659">
    <property type="taxonomic scope" value="Bacteria"/>
</dbReference>
<reference evidence="3 4" key="1">
    <citation type="journal article" date="2013" name="Genome Announc.">
        <title>Draft Genome Sequence of a Hexachlorocyclohexane-Degrading Bacterium, Sphingobium baderi Strain LL03T.</title>
        <authorList>
            <person name="Kaur J."/>
            <person name="Verma H."/>
            <person name="Tripathi C."/>
            <person name="Khurana J.P."/>
            <person name="Lal R."/>
        </authorList>
    </citation>
    <scope>NUCLEOTIDE SEQUENCE [LARGE SCALE GENOMIC DNA]</scope>
    <source>
        <strain evidence="3 4">LL03</strain>
    </source>
</reference>
<evidence type="ECO:0000256" key="2">
    <source>
        <dbReference type="RuleBase" id="RU363072"/>
    </source>
</evidence>
<dbReference type="PATRIC" id="fig|1114964.3.peg.4268"/>
<dbReference type="InterPro" id="IPR052932">
    <property type="entry name" value="OprB_Porin"/>
</dbReference>
<evidence type="ECO:0000313" key="3">
    <source>
        <dbReference type="EMBL" id="EQA96718.1"/>
    </source>
</evidence>
<dbReference type="GO" id="GO:0015288">
    <property type="term" value="F:porin activity"/>
    <property type="evidence" value="ECO:0007669"/>
    <property type="project" value="InterPro"/>
</dbReference>
<dbReference type="GO" id="GO:0008643">
    <property type="term" value="P:carbohydrate transport"/>
    <property type="evidence" value="ECO:0007669"/>
    <property type="project" value="InterPro"/>
</dbReference>
<dbReference type="Pfam" id="PF04966">
    <property type="entry name" value="OprB"/>
    <property type="match status" value="1"/>
</dbReference>
<dbReference type="InterPro" id="IPR038673">
    <property type="entry name" value="OprB_sf"/>
</dbReference>
<organism evidence="3 4">
    <name type="scientific">Sphingobium baderi LL03</name>
    <dbReference type="NCBI Taxonomy" id="1114964"/>
    <lineage>
        <taxon>Bacteria</taxon>
        <taxon>Pseudomonadati</taxon>
        <taxon>Pseudomonadota</taxon>
        <taxon>Alphaproteobacteria</taxon>
        <taxon>Sphingomonadales</taxon>
        <taxon>Sphingomonadaceae</taxon>
        <taxon>Sphingobium</taxon>
    </lineage>
</organism>
<dbReference type="PANTHER" id="PTHR37944:SF1">
    <property type="entry name" value="PORIN B"/>
    <property type="match status" value="1"/>
</dbReference>
<dbReference type="PANTHER" id="PTHR37944">
    <property type="entry name" value="PORIN B"/>
    <property type="match status" value="1"/>
</dbReference>
<keyword evidence="4" id="KW-1185">Reference proteome</keyword>
<dbReference type="Gene3D" id="2.40.160.180">
    <property type="entry name" value="Carbohydrate-selective porin OprB"/>
    <property type="match status" value="1"/>
</dbReference>
<sequence length="472" mass="50589">MHPGGIWIMILAIIRIALLPLLAGLSAPGIAQTALADDLAPTDMLATASPAVTDSIPIDGPKPAAAAQPHAAAASNDRDTLTGDWGGLRPRLAADGIAFRADYVSEAFTVASGGLRKGTAYTQQIRASVDLDMDRIAGWRGGTFHLTINDRRGHGISSDFVGNRLPIQEAYGGQFTKLSELSYEQDFGHGAVNMRIGYFAMGNDLGGISAGCNFVNAAFCAHPLSMSGDSSWYNYPNARWGAAFRIRARDNLFVRTGIYQVNPALGLEKNAFRPFAGHTSGVILPIEIEYTPGQRPGDHALPGSYKLGFYYDTADAARTSRTGTGTVSGRMGYYFLMSQTILREGTGKRGLAVIGAYTINPRVAAQITRWYMAGLIQTGTFTGRDSDTIGLGLVHAVLNPRLREAYAEINNPMSGMDALPQGETAIELSYGLQLTPWLILRPDVQYIVEPGAFSYAARKDAVAVGGQVKMQF</sequence>
<gene>
    <name evidence="3" type="ORF">L485_21795</name>
</gene>
<name>T0HGQ3_9SPHN</name>
<dbReference type="InterPro" id="IPR007049">
    <property type="entry name" value="Carb-sel_porin_OprB"/>
</dbReference>
<dbReference type="Proteomes" id="UP000015524">
    <property type="component" value="Unassembled WGS sequence"/>
</dbReference>
<evidence type="ECO:0000256" key="1">
    <source>
        <dbReference type="ARBA" id="ARBA00008769"/>
    </source>
</evidence>
<comment type="similarity">
    <text evidence="1 2">Belongs to the OprB family.</text>
</comment>
<evidence type="ECO:0000313" key="4">
    <source>
        <dbReference type="Proteomes" id="UP000015524"/>
    </source>
</evidence>
<proteinExistence type="inferred from homology"/>